<keyword evidence="7" id="KW-1185">Reference proteome</keyword>
<dbReference type="PRINTS" id="PR00992">
    <property type="entry name" value="ALARACEMASE"/>
</dbReference>
<reference evidence="6" key="1">
    <citation type="submission" date="2022-10" db="EMBL/GenBank/DDBJ databases">
        <title>Cytochrome P450 Catalyzes Benzene Ring Formation in the Biosynthesis of Trialkyl-Substituted Aromatic Polyketides.</title>
        <authorList>
            <person name="Zhao E."/>
            <person name="Ge H."/>
        </authorList>
    </citation>
    <scope>NUCLEOTIDE SEQUENCE</scope>
    <source>
        <strain evidence="6">NA0869</strain>
    </source>
</reference>
<dbReference type="RefSeq" id="WP_264250362.1">
    <property type="nucleotide sequence ID" value="NZ_CP107567.1"/>
</dbReference>
<keyword evidence="2" id="KW-0663">Pyridoxal phosphate</keyword>
<dbReference type="GO" id="GO:0008784">
    <property type="term" value="F:alanine racemase activity"/>
    <property type="evidence" value="ECO:0007669"/>
    <property type="project" value="UniProtKB-EC"/>
</dbReference>
<protein>
    <submittedName>
        <fullName evidence="6">Alanine racemase</fullName>
        <ecNumber evidence="6">5.1.1.1</ecNumber>
    </submittedName>
</protein>
<dbReference type="Gene3D" id="3.20.20.10">
    <property type="entry name" value="Alanine racemase"/>
    <property type="match status" value="1"/>
</dbReference>
<feature type="domain" description="Alanine racemase N-terminal" evidence="5">
    <location>
        <begin position="1"/>
        <end position="118"/>
    </location>
</feature>
<comment type="cofactor">
    <cofactor evidence="1">
        <name>pyridoxal 5'-phosphate</name>
        <dbReference type="ChEBI" id="CHEBI:597326"/>
    </cofactor>
</comment>
<dbReference type="EMBL" id="CP107567">
    <property type="protein sequence ID" value="UYQ66725.1"/>
    <property type="molecule type" value="Genomic_DNA"/>
</dbReference>
<dbReference type="Pfam" id="PF01168">
    <property type="entry name" value="Ala_racemase_N"/>
    <property type="match status" value="1"/>
</dbReference>
<evidence type="ECO:0000256" key="3">
    <source>
        <dbReference type="ARBA" id="ARBA00023235"/>
    </source>
</evidence>
<evidence type="ECO:0000256" key="4">
    <source>
        <dbReference type="SAM" id="MobiDB-lite"/>
    </source>
</evidence>
<keyword evidence="3 6" id="KW-0413">Isomerase</keyword>
<dbReference type="InterPro" id="IPR000821">
    <property type="entry name" value="Ala_racemase"/>
</dbReference>
<evidence type="ECO:0000313" key="7">
    <source>
        <dbReference type="Proteomes" id="UP001163878"/>
    </source>
</evidence>
<evidence type="ECO:0000256" key="2">
    <source>
        <dbReference type="ARBA" id="ARBA00022898"/>
    </source>
</evidence>
<sequence>MRDMVGPGCTLLATLKADAYGFGLLPPAQAVLSAGCDGVAVADLDRAVRLREAGLSGPVLLFARQPPGRRRDRCHGAVRARRHRVRHHDRDALAAHSSGPLQVAVKVDVGQDRLGPQSSMAPTWCAPC</sequence>
<dbReference type="PANTHER" id="PTHR30511:SF0">
    <property type="entry name" value="ALANINE RACEMASE, CATABOLIC-RELATED"/>
    <property type="match status" value="1"/>
</dbReference>
<proteinExistence type="predicted"/>
<name>A0ABY6II86_STRPE</name>
<feature type="region of interest" description="Disordered" evidence="4">
    <location>
        <begin position="71"/>
        <end position="93"/>
    </location>
</feature>
<dbReference type="EC" id="5.1.1.1" evidence="6"/>
<feature type="compositionally biased region" description="Basic residues" evidence="4">
    <location>
        <begin position="71"/>
        <end position="87"/>
    </location>
</feature>
<evidence type="ECO:0000313" key="6">
    <source>
        <dbReference type="EMBL" id="UYQ66725.1"/>
    </source>
</evidence>
<dbReference type="InterPro" id="IPR001608">
    <property type="entry name" value="Ala_racemase_N"/>
</dbReference>
<dbReference type="Proteomes" id="UP001163878">
    <property type="component" value="Chromosome"/>
</dbReference>
<dbReference type="InterPro" id="IPR029066">
    <property type="entry name" value="PLP-binding_barrel"/>
</dbReference>
<dbReference type="SUPFAM" id="SSF51419">
    <property type="entry name" value="PLP-binding barrel"/>
    <property type="match status" value="1"/>
</dbReference>
<gene>
    <name evidence="6" type="ORF">OGH68_30520</name>
</gene>
<dbReference type="PANTHER" id="PTHR30511">
    <property type="entry name" value="ALANINE RACEMASE"/>
    <property type="match status" value="1"/>
</dbReference>
<evidence type="ECO:0000256" key="1">
    <source>
        <dbReference type="ARBA" id="ARBA00001933"/>
    </source>
</evidence>
<evidence type="ECO:0000259" key="5">
    <source>
        <dbReference type="Pfam" id="PF01168"/>
    </source>
</evidence>
<accession>A0ABY6II86</accession>
<organism evidence="6 7">
    <name type="scientific">Streptomyces peucetius</name>
    <dbReference type="NCBI Taxonomy" id="1950"/>
    <lineage>
        <taxon>Bacteria</taxon>
        <taxon>Bacillati</taxon>
        <taxon>Actinomycetota</taxon>
        <taxon>Actinomycetes</taxon>
        <taxon>Kitasatosporales</taxon>
        <taxon>Streptomycetaceae</taxon>
        <taxon>Streptomyces</taxon>
    </lineage>
</organism>